<feature type="domain" description="Phosphoribosyltransferase" evidence="9">
    <location>
        <begin position="209"/>
        <end position="309"/>
    </location>
</feature>
<dbReference type="SUPFAM" id="SSF53271">
    <property type="entry name" value="PRTase-like"/>
    <property type="match status" value="2"/>
</dbReference>
<dbReference type="GO" id="GO:0006164">
    <property type="term" value="P:purine nucleotide biosynthetic process"/>
    <property type="evidence" value="ECO:0007669"/>
    <property type="project" value="TreeGrafter"/>
</dbReference>
<dbReference type="InterPro" id="IPR005946">
    <property type="entry name" value="Rib-P_diPkinase"/>
</dbReference>
<dbReference type="RefSeq" id="WP_271712442.1">
    <property type="nucleotide sequence ID" value="NZ_AP024169.1"/>
</dbReference>
<dbReference type="Pfam" id="PF00156">
    <property type="entry name" value="Pribosyltran"/>
    <property type="match status" value="1"/>
</dbReference>
<dbReference type="CDD" id="cd06223">
    <property type="entry name" value="PRTases_typeI"/>
    <property type="match status" value="1"/>
</dbReference>
<dbReference type="PANTHER" id="PTHR10210:SF32">
    <property type="entry name" value="RIBOSE-PHOSPHATE PYROPHOSPHOKINASE 2"/>
    <property type="match status" value="1"/>
</dbReference>
<evidence type="ECO:0000256" key="2">
    <source>
        <dbReference type="ARBA" id="ARBA00022679"/>
    </source>
</evidence>
<evidence type="ECO:0000313" key="12">
    <source>
        <dbReference type="Proteomes" id="UP000595897"/>
    </source>
</evidence>
<feature type="domain" description="Ribose-phosphate pyrophosphokinase N-terminal" evidence="10">
    <location>
        <begin position="17"/>
        <end position="167"/>
    </location>
</feature>
<evidence type="ECO:0000256" key="4">
    <source>
        <dbReference type="ARBA" id="ARBA00022741"/>
    </source>
</evidence>
<name>A0A7R7ID87_9FIRM</name>
<dbReference type="InterPro" id="IPR000836">
    <property type="entry name" value="PRTase_dom"/>
</dbReference>
<dbReference type="NCBIfam" id="TIGR01251">
    <property type="entry name" value="ribP_PPkin"/>
    <property type="match status" value="1"/>
</dbReference>
<dbReference type="InterPro" id="IPR029057">
    <property type="entry name" value="PRTase-like"/>
</dbReference>
<dbReference type="NCBIfam" id="NF005299">
    <property type="entry name" value="PRK06827.1"/>
    <property type="match status" value="1"/>
</dbReference>
<evidence type="ECO:0000256" key="3">
    <source>
        <dbReference type="ARBA" id="ARBA00022727"/>
    </source>
</evidence>
<evidence type="ECO:0000256" key="1">
    <source>
        <dbReference type="ARBA" id="ARBA00013247"/>
    </source>
</evidence>
<dbReference type="InterPro" id="IPR029099">
    <property type="entry name" value="Pribosyltran_N"/>
</dbReference>
<dbReference type="FunFam" id="3.40.50.2020:FF:000014">
    <property type="entry name" value="Ribose-phosphate pyrophosphokinase 1"/>
    <property type="match status" value="1"/>
</dbReference>
<dbReference type="Pfam" id="PF13793">
    <property type="entry name" value="Pribosyltran_N"/>
    <property type="match status" value="1"/>
</dbReference>
<dbReference type="EC" id="2.7.6.1" evidence="1"/>
<keyword evidence="12" id="KW-1185">Reference proteome</keyword>
<evidence type="ECO:0000256" key="6">
    <source>
        <dbReference type="ARBA" id="ARBA00022840"/>
    </source>
</evidence>
<comment type="catalytic activity">
    <reaction evidence="7">
        <text>D-ribose 5-phosphate + ATP = 5-phospho-alpha-D-ribose 1-diphosphate + AMP + H(+)</text>
        <dbReference type="Rhea" id="RHEA:15609"/>
        <dbReference type="ChEBI" id="CHEBI:15378"/>
        <dbReference type="ChEBI" id="CHEBI:30616"/>
        <dbReference type="ChEBI" id="CHEBI:58017"/>
        <dbReference type="ChEBI" id="CHEBI:78346"/>
        <dbReference type="ChEBI" id="CHEBI:456215"/>
        <dbReference type="EC" id="2.7.6.1"/>
    </reaction>
</comment>
<dbReference type="AlphaFoldDB" id="A0A7R7ID87"/>
<proteinExistence type="inferred from homology"/>
<dbReference type="GO" id="GO:0002189">
    <property type="term" value="C:ribose phosphate diphosphokinase complex"/>
    <property type="evidence" value="ECO:0007669"/>
    <property type="project" value="TreeGrafter"/>
</dbReference>
<dbReference type="PANTHER" id="PTHR10210">
    <property type="entry name" value="RIBOSE-PHOSPHATE DIPHOSPHOKINASE FAMILY MEMBER"/>
    <property type="match status" value="1"/>
</dbReference>
<comment type="similarity">
    <text evidence="8">Belongs to the ribose-phosphate pyrophosphokinase family.</text>
</comment>
<keyword evidence="5" id="KW-0418">Kinase</keyword>
<dbReference type="GO" id="GO:0004749">
    <property type="term" value="F:ribose phosphate diphosphokinase activity"/>
    <property type="evidence" value="ECO:0007669"/>
    <property type="project" value="UniProtKB-EC"/>
</dbReference>
<dbReference type="GO" id="GO:0005737">
    <property type="term" value="C:cytoplasm"/>
    <property type="evidence" value="ECO:0007669"/>
    <property type="project" value="TreeGrafter"/>
</dbReference>
<keyword evidence="2" id="KW-0808">Transferase</keyword>
<dbReference type="Proteomes" id="UP000595897">
    <property type="component" value="Chromosome"/>
</dbReference>
<evidence type="ECO:0000256" key="5">
    <source>
        <dbReference type="ARBA" id="ARBA00022777"/>
    </source>
</evidence>
<dbReference type="KEGG" id="ahb:bsdtb5_26070"/>
<dbReference type="GO" id="GO:0000287">
    <property type="term" value="F:magnesium ion binding"/>
    <property type="evidence" value="ECO:0007669"/>
    <property type="project" value="InterPro"/>
</dbReference>
<organism evidence="11 12">
    <name type="scientific">Anaeromicropila herbilytica</name>
    <dbReference type="NCBI Taxonomy" id="2785025"/>
    <lineage>
        <taxon>Bacteria</taxon>
        <taxon>Bacillati</taxon>
        <taxon>Bacillota</taxon>
        <taxon>Clostridia</taxon>
        <taxon>Lachnospirales</taxon>
        <taxon>Lachnospiraceae</taxon>
        <taxon>Anaeromicropila</taxon>
    </lineage>
</organism>
<protein>
    <recommendedName>
        <fullName evidence="1">ribose-phosphate diphosphokinase</fullName>
        <ecNumber evidence="1">2.7.6.1</ecNumber>
    </recommendedName>
</protein>
<keyword evidence="3 8" id="KW-0545">Nucleotide biosynthesis</keyword>
<evidence type="ECO:0000313" key="11">
    <source>
        <dbReference type="EMBL" id="BCN31312.1"/>
    </source>
</evidence>
<dbReference type="GO" id="GO:0006015">
    <property type="term" value="P:5-phosphoribose 1-diphosphate biosynthetic process"/>
    <property type="evidence" value="ECO:0007669"/>
    <property type="project" value="TreeGrafter"/>
</dbReference>
<keyword evidence="6" id="KW-0067">ATP-binding</keyword>
<evidence type="ECO:0000259" key="10">
    <source>
        <dbReference type="Pfam" id="PF13793"/>
    </source>
</evidence>
<keyword evidence="4" id="KW-0547">Nucleotide-binding</keyword>
<gene>
    <name evidence="11" type="ORF">bsdtb5_26070</name>
</gene>
<sequence length="394" mass="44866">MTTVNIPTSESIPVAPLKIIALDSCKSMGDKVNDYIVDSRHSQVNQNDHTLAFLGYEADNYLANAVCPRFGSGEAKAVIKESIRGTDLYILVDVTNREISYNLCGNKTFMSPDDHFQDLKRIIAASNGKAHRINVIMPYLYEGRQHKRSKRESLDCALALQELSNMGVDNIITFDAHDPRVQNATPIRGFDNFYTTLQFIRQFLYTEKDLKIDKDNLIIISPDEGGMSRSIYYTNVLGVDMGMFYKRRDYSTIVNGKNPIIEHQYLGRSIENKDVFIVDDMISSGESILEVASELKKRKARRVFIAATYGLFSEGFDKFDKAYEDGIIHRIYTTNLSYCSQELLDKPYYECVDISKYIALIIDTLNHDTSVDKILNPTTRIQELLESFRNGNLK</sequence>
<reference evidence="11 12" key="1">
    <citation type="submission" date="2020-11" db="EMBL/GenBank/DDBJ databases">
        <title>Draft genome sequencing of a Lachnospiraceae strain isolated from anoxic soil subjected to BSD treatment.</title>
        <authorList>
            <person name="Uek A."/>
            <person name="Tonouchi A."/>
        </authorList>
    </citation>
    <scope>NUCLEOTIDE SEQUENCE [LARGE SCALE GENOMIC DNA]</scope>
    <source>
        <strain evidence="11 12">TB5</strain>
    </source>
</reference>
<dbReference type="EMBL" id="AP024169">
    <property type="protein sequence ID" value="BCN31312.1"/>
    <property type="molecule type" value="Genomic_DNA"/>
</dbReference>
<evidence type="ECO:0000256" key="8">
    <source>
        <dbReference type="RuleBase" id="RU004324"/>
    </source>
</evidence>
<evidence type="ECO:0000256" key="7">
    <source>
        <dbReference type="ARBA" id="ARBA00049535"/>
    </source>
</evidence>
<dbReference type="Gene3D" id="3.40.50.2020">
    <property type="match status" value="2"/>
</dbReference>
<evidence type="ECO:0000259" key="9">
    <source>
        <dbReference type="Pfam" id="PF00156"/>
    </source>
</evidence>
<dbReference type="GO" id="GO:0005524">
    <property type="term" value="F:ATP binding"/>
    <property type="evidence" value="ECO:0007669"/>
    <property type="project" value="UniProtKB-KW"/>
</dbReference>
<dbReference type="GO" id="GO:0016301">
    <property type="term" value="F:kinase activity"/>
    <property type="evidence" value="ECO:0007669"/>
    <property type="project" value="UniProtKB-KW"/>
</dbReference>
<accession>A0A7R7ID87</accession>